<dbReference type="AlphaFoldDB" id="A0A0G4IEA9"/>
<organism evidence="3">
    <name type="scientific">Chromera velia CCMP2878</name>
    <dbReference type="NCBI Taxonomy" id="1169474"/>
    <lineage>
        <taxon>Eukaryota</taxon>
        <taxon>Sar</taxon>
        <taxon>Alveolata</taxon>
        <taxon>Colpodellida</taxon>
        <taxon>Chromeraceae</taxon>
        <taxon>Chromera</taxon>
    </lineage>
</organism>
<accession>A0A0G4IEA9</accession>
<feature type="transmembrane region" description="Helical" evidence="2">
    <location>
        <begin position="296"/>
        <end position="317"/>
    </location>
</feature>
<name>A0A0G4IEA9_9ALVE</name>
<dbReference type="VEuPathDB" id="CryptoDB:Cvel_13622"/>
<feature type="coiled-coil region" evidence="1">
    <location>
        <begin position="356"/>
        <end position="383"/>
    </location>
</feature>
<keyword evidence="2" id="KW-1133">Transmembrane helix</keyword>
<reference evidence="3" key="1">
    <citation type="submission" date="2014-11" db="EMBL/GenBank/DDBJ databases">
        <authorList>
            <person name="Otto D Thomas"/>
            <person name="Naeem Raeece"/>
        </authorList>
    </citation>
    <scope>NUCLEOTIDE SEQUENCE</scope>
</reference>
<keyword evidence="1" id="KW-0175">Coiled coil</keyword>
<keyword evidence="2" id="KW-0812">Transmembrane</keyword>
<evidence type="ECO:0000256" key="2">
    <source>
        <dbReference type="SAM" id="Phobius"/>
    </source>
</evidence>
<protein>
    <submittedName>
        <fullName evidence="3">Uncharacterized protein</fullName>
    </submittedName>
</protein>
<evidence type="ECO:0000256" key="1">
    <source>
        <dbReference type="SAM" id="Coils"/>
    </source>
</evidence>
<keyword evidence="2" id="KW-0472">Membrane</keyword>
<dbReference type="EMBL" id="CDMZ01005885">
    <property type="protein sequence ID" value="CEM55528.1"/>
    <property type="molecule type" value="Genomic_DNA"/>
</dbReference>
<proteinExistence type="predicted"/>
<feature type="transmembrane region" description="Helical" evidence="2">
    <location>
        <begin position="235"/>
        <end position="259"/>
    </location>
</feature>
<sequence length="449" mass="49436">MPPVSSSDEINSVLGDASFLQKFGRAPRAEDAEVLRIRTHLQYVTERLKKSPEDGSRLSTDQLGKRQAMIKHLEAYTERGFFPRNTEMPKRNPIFIDQEGRPCAVAFLMQKSENEAMAARVDALAHSQKVLQMASDERVKGDLSRFASDNGLTIDELAMIQPGYAPDPAAMLVYGVGYAVMLFLELIAVLFIFTTLEITGVIPETPPDPQMLQSARDSPHLSVFVWMASESGTAVILPSLALLCPLGVFCTFWLLCWIVRTHNIPASDECRFFHPQPYNPGRGIITDHRSDCCQKALLNLSSTLAIILAVVFVIQSVSSLAFPQLPVNGFLYLWDVLWAISLVTLIFSYSSALYFCFDAQNRIKKAKENAAEGETQLLTANETLNQANIPVPVHAHPPGYTYTAPMTHFPGTVMMPVESSVGPSGFVPQAQPGIAYVPYVPGQGFPPGQ</sequence>
<gene>
    <name evidence="3" type="ORF">Cvel_13622</name>
</gene>
<evidence type="ECO:0000313" key="3">
    <source>
        <dbReference type="EMBL" id="CEM55528.1"/>
    </source>
</evidence>
<feature type="transmembrane region" description="Helical" evidence="2">
    <location>
        <begin position="169"/>
        <end position="193"/>
    </location>
</feature>
<feature type="transmembrane region" description="Helical" evidence="2">
    <location>
        <begin position="337"/>
        <end position="357"/>
    </location>
</feature>